<sequence>MLLLPPPPLLSLAFRLVLLVVGSSCVLCCCEQDQEWCDALAVMSEGKPKGPVKGSEDIMKPKAFGTCPNPVQEPLKWNCNPELANKICAHNRHFAEHAGYFQETGFLKEVDRTKPTTYYDPITNKPLFVAPVGRTFEEFEKESKSHGWPSFRDDEVDWGNVRVLPDGEVVSTAGTHLGHNLPDRKGNRYCINLVCVAGRGPSEDGAAPSS</sequence>
<evidence type="ECO:0008006" key="4">
    <source>
        <dbReference type="Google" id="ProtNLM"/>
    </source>
</evidence>
<accession>F2TWK4</accession>
<protein>
    <recommendedName>
        <fullName evidence="4">MsrB domain-containing protein</fullName>
    </recommendedName>
</protein>
<feature type="chain" id="PRO_5003286868" description="MsrB domain-containing protein" evidence="1">
    <location>
        <begin position="29"/>
        <end position="210"/>
    </location>
</feature>
<dbReference type="OMA" id="AGYWEST"/>
<name>F2TWK4_SALR5</name>
<evidence type="ECO:0000313" key="2">
    <source>
        <dbReference type="EMBL" id="EGD72450.1"/>
    </source>
</evidence>
<evidence type="ECO:0000313" key="3">
    <source>
        <dbReference type="Proteomes" id="UP000007799"/>
    </source>
</evidence>
<feature type="signal peptide" evidence="1">
    <location>
        <begin position="1"/>
        <end position="28"/>
    </location>
</feature>
<dbReference type="EMBL" id="GL832955">
    <property type="protein sequence ID" value="EGD72450.1"/>
    <property type="molecule type" value="Genomic_DNA"/>
</dbReference>
<evidence type="ECO:0000256" key="1">
    <source>
        <dbReference type="SAM" id="SignalP"/>
    </source>
</evidence>
<dbReference type="InParanoid" id="F2TWK4"/>
<dbReference type="SUPFAM" id="SSF51316">
    <property type="entry name" value="Mss4-like"/>
    <property type="match status" value="1"/>
</dbReference>
<dbReference type="OrthoDB" id="44061at2759"/>
<gene>
    <name evidence="2" type="ORF">PTSG_00472</name>
</gene>
<reference evidence="2" key="1">
    <citation type="submission" date="2009-08" db="EMBL/GenBank/DDBJ databases">
        <title>Annotation of Salpingoeca rosetta.</title>
        <authorList>
            <consortium name="The Broad Institute Genome Sequencing Platform"/>
            <person name="Russ C."/>
            <person name="Cuomo C."/>
            <person name="Burger G."/>
            <person name="Gray M.W."/>
            <person name="Holland P.W.H."/>
            <person name="King N."/>
            <person name="Lang F.B.F."/>
            <person name="Roger A.J."/>
            <person name="Ruiz-Trillo I."/>
            <person name="Young S.K."/>
            <person name="Zeng Q."/>
            <person name="Gargeya S."/>
            <person name="Alvarado L."/>
            <person name="Berlin A."/>
            <person name="Chapman S.B."/>
            <person name="Chen Z."/>
            <person name="Freedman E."/>
            <person name="Gellesch M."/>
            <person name="Goldberg J."/>
            <person name="Griggs A."/>
            <person name="Gujja S."/>
            <person name="Heilman E."/>
            <person name="Heiman D."/>
            <person name="Howarth C."/>
            <person name="Mehta T."/>
            <person name="Neiman D."/>
            <person name="Pearson M."/>
            <person name="Roberts A."/>
            <person name="Saif S."/>
            <person name="Shea T."/>
            <person name="Shenoy N."/>
            <person name="Sisk P."/>
            <person name="Stolte C."/>
            <person name="Sykes S."/>
            <person name="White J."/>
            <person name="Yandava C."/>
            <person name="Haas B."/>
            <person name="Nusbaum C."/>
            <person name="Birren B."/>
        </authorList>
    </citation>
    <scope>NUCLEOTIDE SEQUENCE [LARGE SCALE GENOMIC DNA]</scope>
    <source>
        <strain evidence="2">ATCC 50818</strain>
    </source>
</reference>
<dbReference type="GeneID" id="16067683"/>
<keyword evidence="3" id="KW-1185">Reference proteome</keyword>
<proteinExistence type="predicted"/>
<dbReference type="KEGG" id="sre:PTSG_00472"/>
<dbReference type="eggNOG" id="ENOG502RYJZ">
    <property type="taxonomic scope" value="Eukaryota"/>
</dbReference>
<keyword evidence="1" id="KW-0732">Signal</keyword>
<dbReference type="RefSeq" id="XP_004999019.1">
    <property type="nucleotide sequence ID" value="XM_004998962.1"/>
</dbReference>
<organism evidence="3">
    <name type="scientific">Salpingoeca rosetta (strain ATCC 50818 / BSB-021)</name>
    <dbReference type="NCBI Taxonomy" id="946362"/>
    <lineage>
        <taxon>Eukaryota</taxon>
        <taxon>Choanoflagellata</taxon>
        <taxon>Craspedida</taxon>
        <taxon>Salpingoecidae</taxon>
        <taxon>Salpingoeca</taxon>
    </lineage>
</organism>
<dbReference type="Gene3D" id="2.170.150.20">
    <property type="entry name" value="Peptide methionine sulfoxide reductase"/>
    <property type="match status" value="1"/>
</dbReference>
<dbReference type="InterPro" id="IPR011057">
    <property type="entry name" value="Mss4-like_sf"/>
</dbReference>
<dbReference type="Proteomes" id="UP000007799">
    <property type="component" value="Unassembled WGS sequence"/>
</dbReference>
<dbReference type="AlphaFoldDB" id="F2TWK4"/>